<feature type="coiled-coil region" evidence="1">
    <location>
        <begin position="80"/>
        <end position="114"/>
    </location>
</feature>
<dbReference type="PANTHER" id="PTHR28616">
    <property type="entry name" value="COILED-COIL DOMAIN-CONTAINING PROTEIN 125"/>
    <property type="match status" value="1"/>
</dbReference>
<dbReference type="Proteomes" id="UP000472260">
    <property type="component" value="Unassembled WGS sequence"/>
</dbReference>
<reference evidence="3" key="1">
    <citation type="submission" date="2025-08" db="UniProtKB">
        <authorList>
            <consortium name="Ensembl"/>
        </authorList>
    </citation>
    <scope>IDENTIFICATION</scope>
</reference>
<evidence type="ECO:0000313" key="4">
    <source>
        <dbReference type="Proteomes" id="UP000472260"/>
    </source>
</evidence>
<dbReference type="PANTHER" id="PTHR28616:SF1">
    <property type="entry name" value="COILED-COIL DOMAIN-CONTAINING PROTEIN 125"/>
    <property type="match status" value="1"/>
</dbReference>
<sequence length="434" mass="50067">MQGEGSCPQCPTEDDMREGDLGDGMGARSRGHHDHLPQMKSGSERSNEPFSWTSCRAMYAVFREELEAERVALWEKRQSESSSEDTSEELQRRLQEVTEEVELLRTELEVTHRHLEGKHEALRILQGQAILDKATCHTKILLQKSEERNKAIEKEVNALQWEITFNQVQFKNVENSWSLKYERVLAENEGLMRALEEKMREHQEQRTENASLSQKCLELLSMLSAKERRDYQRTQPPCSLRTDGSALELAVYGACQCNSNGGEPCSCARSAAASRKQVLQLKQELEEQQKRKEEAYVMMDAFRIAFEQQLRRVGENVLRQAETDRHQAHYQRHERGKQGSLSVGERLKKILPTTSEAKISANSNETLHMLLDRLNDKEEALAHQRKVSYMLARNTEDLEKRLHMQLEELGLSHIDSKTKPEASEEKRDKNEVSH</sequence>
<name>A0A671KCW6_9TELE</name>
<organism evidence="3 4">
    <name type="scientific">Sinocyclocheilus anshuiensis</name>
    <dbReference type="NCBI Taxonomy" id="1608454"/>
    <lineage>
        <taxon>Eukaryota</taxon>
        <taxon>Metazoa</taxon>
        <taxon>Chordata</taxon>
        <taxon>Craniata</taxon>
        <taxon>Vertebrata</taxon>
        <taxon>Euteleostomi</taxon>
        <taxon>Actinopterygii</taxon>
        <taxon>Neopterygii</taxon>
        <taxon>Teleostei</taxon>
        <taxon>Ostariophysi</taxon>
        <taxon>Cypriniformes</taxon>
        <taxon>Cyprinidae</taxon>
        <taxon>Cyprininae</taxon>
        <taxon>Sinocyclocheilus</taxon>
    </lineage>
</organism>
<reference evidence="3" key="2">
    <citation type="submission" date="2025-09" db="UniProtKB">
        <authorList>
            <consortium name="Ensembl"/>
        </authorList>
    </citation>
    <scope>IDENTIFICATION</scope>
</reference>
<gene>
    <name evidence="3" type="primary">LOC107672719</name>
</gene>
<keyword evidence="4" id="KW-1185">Reference proteome</keyword>
<keyword evidence="1" id="KW-0175">Coiled coil</keyword>
<evidence type="ECO:0000313" key="3">
    <source>
        <dbReference type="Ensembl" id="ENSSANP00000004742.1"/>
    </source>
</evidence>
<dbReference type="GO" id="GO:0005737">
    <property type="term" value="C:cytoplasm"/>
    <property type="evidence" value="ECO:0007669"/>
    <property type="project" value="TreeGrafter"/>
</dbReference>
<feature type="region of interest" description="Disordered" evidence="2">
    <location>
        <begin position="412"/>
        <end position="434"/>
    </location>
</feature>
<dbReference type="GO" id="GO:0035024">
    <property type="term" value="P:negative regulation of Rho protein signal transduction"/>
    <property type="evidence" value="ECO:0007669"/>
    <property type="project" value="TreeGrafter"/>
</dbReference>
<feature type="compositionally biased region" description="Basic and acidic residues" evidence="2">
    <location>
        <begin position="414"/>
        <end position="434"/>
    </location>
</feature>
<protein>
    <submittedName>
        <fullName evidence="3">Coiled-coil domain-containing protein 125-like</fullName>
    </submittedName>
</protein>
<proteinExistence type="predicted"/>
<dbReference type="InterPro" id="IPR034608">
    <property type="entry name" value="CCDC125"/>
</dbReference>
<evidence type="ECO:0000256" key="1">
    <source>
        <dbReference type="SAM" id="Coils"/>
    </source>
</evidence>
<dbReference type="AlphaFoldDB" id="A0A671KCW6"/>
<dbReference type="GO" id="GO:2000146">
    <property type="term" value="P:negative regulation of cell motility"/>
    <property type="evidence" value="ECO:0007669"/>
    <property type="project" value="TreeGrafter"/>
</dbReference>
<feature type="coiled-coil region" evidence="1">
    <location>
        <begin position="142"/>
        <end position="215"/>
    </location>
</feature>
<feature type="compositionally biased region" description="Basic and acidic residues" evidence="2">
    <location>
        <begin position="34"/>
        <end position="47"/>
    </location>
</feature>
<dbReference type="Ensembl" id="ENSSANT00000005098.1">
    <property type="protein sequence ID" value="ENSSANP00000004742.1"/>
    <property type="gene ID" value="ENSSANG00000002565.1"/>
</dbReference>
<accession>A0A671KCW6</accession>
<evidence type="ECO:0000256" key="2">
    <source>
        <dbReference type="SAM" id="MobiDB-lite"/>
    </source>
</evidence>
<feature type="region of interest" description="Disordered" evidence="2">
    <location>
        <begin position="1"/>
        <end position="49"/>
    </location>
</feature>
<feature type="coiled-coil region" evidence="1">
    <location>
        <begin position="268"/>
        <end position="298"/>
    </location>
</feature>